<comment type="caution">
    <text evidence="3">The sequence shown here is derived from an EMBL/GenBank/DDBJ whole genome shotgun (WGS) entry which is preliminary data.</text>
</comment>
<dbReference type="Gene3D" id="2.60.40.10">
    <property type="entry name" value="Immunoglobulins"/>
    <property type="match status" value="2"/>
</dbReference>
<evidence type="ECO:0000313" key="3">
    <source>
        <dbReference type="EMBL" id="OGL73843.1"/>
    </source>
</evidence>
<protein>
    <recommendedName>
        <fullName evidence="2">Sporulation stage II protein D amidase enhancer LytB N-terminal domain-containing protein</fullName>
    </recommendedName>
</protein>
<sequence>MSSGFFLVTLLLVLPWRPASAAVTPKWAAKEMIRSQRIVEMAPGQTTTFTIGFKNVGRETWLADGEKFVSVYTYSPKYRASQFYDTTWPSERQPARMVEDVVKPGAIGRFTITLFAPLKAGRYSETFVLAAEDTAWLTGGTFTVDIKVDQKLATAGVFAPGFKAAKLLVSAREMSLDAGETKDFRVAFKNIGKTAWKKDGKTKLVLRASRDTNTIAFRHTSWPDTEVAAVMPSDEIKPGQMIFLDFSLTAPNMGGRFTPKFVLTTDDGGIVDGGGIEIPVEVRQGLVPAQVSPYLSSEFAGAGPRGPNIRVGLFRTTDPVVFAADGPYSLYDSNEQLIRQMSGLTAVRFDFSSYTYEVTNNGWTWTSPKHVRLSPLNPATTIFEIQSLENRPTWDTSINFNRYRGDLEVLYAPATAKLWVIEELPVEDYIRGMAETSNGSPYEYQKALVTAARTYALYVKSIGGKHQSEFHDLNTTGNDQVYKGYVSELVRPNVVRAAEETRGQVVAYNGEMVVTPYFSNSDGRTRAWTEVWSRSPHPWLVSVPAPYDQGKTLWGHGVGMSANDAVGRANAGSQWQDILKHYYTGVEIRQLY</sequence>
<feature type="chain" id="PRO_5009532991" description="Sporulation stage II protein D amidase enhancer LytB N-terminal domain-containing protein" evidence="1">
    <location>
        <begin position="22"/>
        <end position="592"/>
    </location>
</feature>
<dbReference type="AlphaFoldDB" id="A0A1F7U6F7"/>
<keyword evidence="1" id="KW-0732">Signal</keyword>
<accession>A0A1F7U6F7</accession>
<gene>
    <name evidence="3" type="ORF">A3C96_02070</name>
</gene>
<dbReference type="EMBL" id="MGEA01000045">
    <property type="protein sequence ID" value="OGL73843.1"/>
    <property type="molecule type" value="Genomic_DNA"/>
</dbReference>
<dbReference type="InterPro" id="IPR013693">
    <property type="entry name" value="SpoIID/LytB_N"/>
</dbReference>
<organism evidence="3 4">
    <name type="scientific">Candidatus Uhrbacteria bacterium RIFCSPHIGHO2_02_FULL_60_10</name>
    <dbReference type="NCBI Taxonomy" id="1802392"/>
    <lineage>
        <taxon>Bacteria</taxon>
        <taxon>Candidatus Uhriibacteriota</taxon>
    </lineage>
</organism>
<evidence type="ECO:0000313" key="4">
    <source>
        <dbReference type="Proteomes" id="UP000177088"/>
    </source>
</evidence>
<feature type="signal peptide" evidence="1">
    <location>
        <begin position="1"/>
        <end position="21"/>
    </location>
</feature>
<proteinExistence type="predicted"/>
<name>A0A1F7U6F7_9BACT</name>
<evidence type="ECO:0000256" key="1">
    <source>
        <dbReference type="SAM" id="SignalP"/>
    </source>
</evidence>
<reference evidence="3 4" key="1">
    <citation type="journal article" date="2016" name="Nat. Commun.">
        <title>Thousands of microbial genomes shed light on interconnected biogeochemical processes in an aquifer system.</title>
        <authorList>
            <person name="Anantharaman K."/>
            <person name="Brown C.T."/>
            <person name="Hug L.A."/>
            <person name="Sharon I."/>
            <person name="Castelle C.J."/>
            <person name="Probst A.J."/>
            <person name="Thomas B.C."/>
            <person name="Singh A."/>
            <person name="Wilkins M.J."/>
            <person name="Karaoz U."/>
            <person name="Brodie E.L."/>
            <person name="Williams K.H."/>
            <person name="Hubbard S.S."/>
            <person name="Banfield J.F."/>
        </authorList>
    </citation>
    <scope>NUCLEOTIDE SEQUENCE [LARGE SCALE GENOMIC DNA]</scope>
</reference>
<dbReference type="InterPro" id="IPR013783">
    <property type="entry name" value="Ig-like_fold"/>
</dbReference>
<feature type="domain" description="Sporulation stage II protein D amidase enhancer LytB N-terminal" evidence="2">
    <location>
        <begin position="417"/>
        <end position="508"/>
    </location>
</feature>
<evidence type="ECO:0000259" key="2">
    <source>
        <dbReference type="Pfam" id="PF08486"/>
    </source>
</evidence>
<dbReference type="Pfam" id="PF08486">
    <property type="entry name" value="SpoIID"/>
    <property type="match status" value="1"/>
</dbReference>
<dbReference type="Proteomes" id="UP000177088">
    <property type="component" value="Unassembled WGS sequence"/>
</dbReference>